<gene>
    <name evidence="3" type="ORF">METZ01_LOCUS317452</name>
</gene>
<dbReference type="AlphaFoldDB" id="A0A382NVS1"/>
<proteinExistence type="predicted"/>
<dbReference type="InterPro" id="IPR012171">
    <property type="entry name" value="Fatty_acid_desaturase"/>
</dbReference>
<evidence type="ECO:0000313" key="3">
    <source>
        <dbReference type="EMBL" id="SVC64598.1"/>
    </source>
</evidence>
<evidence type="ECO:0000256" key="1">
    <source>
        <dbReference type="SAM" id="Phobius"/>
    </source>
</evidence>
<dbReference type="InterPro" id="IPR005804">
    <property type="entry name" value="FA_desaturase_dom"/>
</dbReference>
<evidence type="ECO:0000259" key="2">
    <source>
        <dbReference type="Pfam" id="PF00487"/>
    </source>
</evidence>
<feature type="transmembrane region" description="Helical" evidence="1">
    <location>
        <begin position="198"/>
        <end position="222"/>
    </location>
</feature>
<dbReference type="Pfam" id="PF00487">
    <property type="entry name" value="FA_desaturase"/>
    <property type="match status" value="1"/>
</dbReference>
<dbReference type="PANTHER" id="PTHR19353">
    <property type="entry name" value="FATTY ACID DESATURASE 2"/>
    <property type="match status" value="1"/>
</dbReference>
<feature type="domain" description="Fatty acid desaturase" evidence="2">
    <location>
        <begin position="58"/>
        <end position="298"/>
    </location>
</feature>
<organism evidence="3">
    <name type="scientific">marine metagenome</name>
    <dbReference type="NCBI Taxonomy" id="408172"/>
    <lineage>
        <taxon>unclassified sequences</taxon>
        <taxon>metagenomes</taxon>
        <taxon>ecological metagenomes</taxon>
    </lineage>
</organism>
<dbReference type="GO" id="GO:0016020">
    <property type="term" value="C:membrane"/>
    <property type="evidence" value="ECO:0007669"/>
    <property type="project" value="TreeGrafter"/>
</dbReference>
<dbReference type="GO" id="GO:0016717">
    <property type="term" value="F:oxidoreductase activity, acting on paired donors, with oxidation of a pair of donors resulting in the reduction of molecular oxygen to two molecules of water"/>
    <property type="evidence" value="ECO:0007669"/>
    <property type="project" value="TreeGrafter"/>
</dbReference>
<feature type="non-terminal residue" evidence="3">
    <location>
        <position position="299"/>
    </location>
</feature>
<accession>A0A382NVS1</accession>
<keyword evidence="1" id="KW-0472">Membrane</keyword>
<keyword evidence="1" id="KW-0812">Transmembrane</keyword>
<feature type="transmembrane region" description="Helical" evidence="1">
    <location>
        <begin position="33"/>
        <end position="52"/>
    </location>
</feature>
<dbReference type="EMBL" id="UINC01102744">
    <property type="protein sequence ID" value="SVC64598.1"/>
    <property type="molecule type" value="Genomic_DNA"/>
</dbReference>
<dbReference type="PANTHER" id="PTHR19353:SF19">
    <property type="entry name" value="DELTA(5) FATTY ACID DESATURASE C-RELATED"/>
    <property type="match status" value="1"/>
</dbReference>
<name>A0A382NVS1_9ZZZZ</name>
<protein>
    <recommendedName>
        <fullName evidence="2">Fatty acid desaturase domain-containing protein</fullName>
    </recommendedName>
</protein>
<dbReference type="GO" id="GO:0008610">
    <property type="term" value="P:lipid biosynthetic process"/>
    <property type="evidence" value="ECO:0007669"/>
    <property type="project" value="UniProtKB-ARBA"/>
</dbReference>
<feature type="transmembrane region" description="Helical" evidence="1">
    <location>
        <begin position="58"/>
        <end position="78"/>
    </location>
</feature>
<sequence>MNKKINTISDEWFKATIDKNQLKKLSKRSDWPGFRHIIIYFSSLFISAYLTYYTWGSWWSIFWLWIYGIIFYASNPIWHETGHRTAFKSRFINDFFYQISSFMTDFEPTRWRWSHTMHHSYTSSTVNPHDYEAALFHTYPKPLTFFLSFVPFIELFRIHKSLKFEIIQHAFGIITPVMRDCIPENYRWKCRMISRIHVSIWLASIILSFVIINPLPALLIFFPRYWGNIVELFNQTQHIGLPENIKDHRYTTRSIRLNPIFSFLYWKMEYHVEHHMFPMVPSYNLPKLHELIKNQLPKP</sequence>
<reference evidence="3" key="1">
    <citation type="submission" date="2018-05" db="EMBL/GenBank/DDBJ databases">
        <authorList>
            <person name="Lanie J.A."/>
            <person name="Ng W.-L."/>
            <person name="Kazmierczak K.M."/>
            <person name="Andrzejewski T.M."/>
            <person name="Davidsen T.M."/>
            <person name="Wayne K.J."/>
            <person name="Tettelin H."/>
            <person name="Glass J.I."/>
            <person name="Rusch D."/>
            <person name="Podicherti R."/>
            <person name="Tsui H.-C.T."/>
            <person name="Winkler M.E."/>
        </authorList>
    </citation>
    <scope>NUCLEOTIDE SEQUENCE</scope>
</reference>
<keyword evidence="1" id="KW-1133">Transmembrane helix</keyword>